<name>A0ABY7NQ89_9SPHN</name>
<keyword evidence="3" id="KW-1185">Reference proteome</keyword>
<keyword evidence="1" id="KW-0732">Signal</keyword>
<evidence type="ECO:0000313" key="3">
    <source>
        <dbReference type="Proteomes" id="UP001210865"/>
    </source>
</evidence>
<dbReference type="Proteomes" id="UP001210865">
    <property type="component" value="Chromosome"/>
</dbReference>
<feature type="chain" id="PRO_5047312940" evidence="1">
    <location>
        <begin position="24"/>
        <end position="199"/>
    </location>
</feature>
<organism evidence="2 3">
    <name type="scientific">Sphingomonas abietis</name>
    <dbReference type="NCBI Taxonomy" id="3012344"/>
    <lineage>
        <taxon>Bacteria</taxon>
        <taxon>Pseudomonadati</taxon>
        <taxon>Pseudomonadota</taxon>
        <taxon>Alphaproteobacteria</taxon>
        <taxon>Sphingomonadales</taxon>
        <taxon>Sphingomonadaceae</taxon>
        <taxon>Sphingomonas</taxon>
    </lineage>
</organism>
<gene>
    <name evidence="2" type="ORF">PBT88_00320</name>
</gene>
<proteinExistence type="predicted"/>
<dbReference type="RefSeq" id="WP_270077278.1">
    <property type="nucleotide sequence ID" value="NZ_CP115174.1"/>
</dbReference>
<accession>A0ABY7NQ89</accession>
<protein>
    <submittedName>
        <fullName evidence="2">Uncharacterized protein</fullName>
    </submittedName>
</protein>
<feature type="signal peptide" evidence="1">
    <location>
        <begin position="1"/>
        <end position="23"/>
    </location>
</feature>
<evidence type="ECO:0000313" key="2">
    <source>
        <dbReference type="EMBL" id="WBO22636.1"/>
    </source>
</evidence>
<reference evidence="2 3" key="1">
    <citation type="submission" date="2022-12" db="EMBL/GenBank/DDBJ databases">
        <title>Sphingomonas abieness sp. nov., an endophytic bacterium isolated from Abies koreana.</title>
        <authorList>
            <person name="Jiang L."/>
            <person name="Lee J."/>
        </authorList>
    </citation>
    <scope>NUCLEOTIDE SEQUENCE [LARGE SCALE GENOMIC DNA]</scope>
    <source>
        <strain evidence="3">PAMB 00755</strain>
    </source>
</reference>
<sequence length="199" mass="20041">MTGMKAALGATMIAILAGASAQAIPASPLESGAAVEVRPLHDVSTADLRRGDSIDLVVAQDVVKDGYVVIPRGTPGQGIVTYRTGKGGFGKSGKMEFDLVDLTIDGRPVPVSGHYRIAGQGKTTEVVIAWVIGGAAFASQIKGEDAVAGKGSHYAGVTGVVLAPQYAVDPARGAAGLDPYAAGRHAGMAARLASESGSD</sequence>
<dbReference type="EMBL" id="CP115174">
    <property type="protein sequence ID" value="WBO22636.1"/>
    <property type="molecule type" value="Genomic_DNA"/>
</dbReference>
<evidence type="ECO:0000256" key="1">
    <source>
        <dbReference type="SAM" id="SignalP"/>
    </source>
</evidence>